<organism evidence="1 2">
    <name type="scientific">Carnobacterium antarcticum</name>
    <dbReference type="NCBI Taxonomy" id="2126436"/>
    <lineage>
        <taxon>Bacteria</taxon>
        <taxon>Bacillati</taxon>
        <taxon>Bacillota</taxon>
        <taxon>Bacilli</taxon>
        <taxon>Lactobacillales</taxon>
        <taxon>Carnobacteriaceae</taxon>
        <taxon>Carnobacterium</taxon>
    </lineage>
</organism>
<evidence type="ECO:0000313" key="1">
    <source>
        <dbReference type="EMBL" id="MFD1798340.1"/>
    </source>
</evidence>
<dbReference type="CDD" id="cd07516">
    <property type="entry name" value="HAD_Pase"/>
    <property type="match status" value="1"/>
</dbReference>
<dbReference type="SUPFAM" id="SSF56784">
    <property type="entry name" value="HAD-like"/>
    <property type="match status" value="1"/>
</dbReference>
<dbReference type="Gene3D" id="3.40.50.1000">
    <property type="entry name" value="HAD superfamily/HAD-like"/>
    <property type="match status" value="1"/>
</dbReference>
<dbReference type="SFLD" id="SFLDG01144">
    <property type="entry name" value="C2.B.4:_PGP_Like"/>
    <property type="match status" value="1"/>
</dbReference>
<accession>A0ABW4NK36</accession>
<name>A0ABW4NK36_9LACT</name>
<dbReference type="SFLD" id="SFLDS00003">
    <property type="entry name" value="Haloacid_Dehalogenase"/>
    <property type="match status" value="1"/>
</dbReference>
<dbReference type="NCBIfam" id="TIGR00099">
    <property type="entry name" value="Cof-subfamily"/>
    <property type="match status" value="1"/>
</dbReference>
<evidence type="ECO:0000313" key="2">
    <source>
        <dbReference type="Proteomes" id="UP001597285"/>
    </source>
</evidence>
<dbReference type="GO" id="GO:0016787">
    <property type="term" value="F:hydrolase activity"/>
    <property type="evidence" value="ECO:0007669"/>
    <property type="project" value="UniProtKB-KW"/>
</dbReference>
<dbReference type="InterPro" id="IPR036412">
    <property type="entry name" value="HAD-like_sf"/>
</dbReference>
<dbReference type="PANTHER" id="PTHR10000">
    <property type="entry name" value="PHOSPHOSERINE PHOSPHATASE"/>
    <property type="match status" value="1"/>
</dbReference>
<dbReference type="PROSITE" id="PS01228">
    <property type="entry name" value="COF_1"/>
    <property type="match status" value="1"/>
</dbReference>
<sequence length="272" mass="30683">MIKLIAIDMDGTLLNESHLITNKVKKALHEAIEAGIKIVLCTGRPLKAIYPYLEELEMAQEEDYVISLNGALIQKTNTQEIVYKQTLSHEDLVKIEKLRKDVAEINFSFFDETHYFYTGEPTEVLKYDAHLLGMELNSMPVQELPEDRTIYKSMFVGEEAVLDHFVEHIPDFISEEYYPIRSLSYVFEVLPKHANKGTALLGLAEKLGFDHEEIMAIGDGENDIDMIEAAGHSVAMGNATATIKKAAKYETKSNEEDGVAHAIYKWALNQNA</sequence>
<dbReference type="Gene3D" id="3.30.1240.10">
    <property type="match status" value="1"/>
</dbReference>
<proteinExistence type="predicted"/>
<dbReference type="SFLD" id="SFLDG01140">
    <property type="entry name" value="C2.B:_Phosphomannomutase_and_P"/>
    <property type="match status" value="1"/>
</dbReference>
<dbReference type="Pfam" id="PF08282">
    <property type="entry name" value="Hydrolase_3"/>
    <property type="match status" value="1"/>
</dbReference>
<dbReference type="NCBIfam" id="TIGR01484">
    <property type="entry name" value="HAD-SF-IIB"/>
    <property type="match status" value="1"/>
</dbReference>
<dbReference type="EMBL" id="JBHUFF010000002">
    <property type="protein sequence ID" value="MFD1798340.1"/>
    <property type="molecule type" value="Genomic_DNA"/>
</dbReference>
<dbReference type="PANTHER" id="PTHR10000:SF8">
    <property type="entry name" value="HAD SUPERFAMILY HYDROLASE-LIKE, TYPE 3"/>
    <property type="match status" value="1"/>
</dbReference>
<dbReference type="PROSITE" id="PS01229">
    <property type="entry name" value="COF_2"/>
    <property type="match status" value="1"/>
</dbReference>
<dbReference type="RefSeq" id="WP_058918782.1">
    <property type="nucleotide sequence ID" value="NZ_JBHSQC010000011.1"/>
</dbReference>
<dbReference type="InterPro" id="IPR006379">
    <property type="entry name" value="HAD-SF_hydro_IIB"/>
</dbReference>
<reference evidence="2" key="1">
    <citation type="journal article" date="2019" name="Int. J. Syst. Evol. Microbiol.">
        <title>The Global Catalogue of Microorganisms (GCM) 10K type strain sequencing project: providing services to taxonomists for standard genome sequencing and annotation.</title>
        <authorList>
            <consortium name="The Broad Institute Genomics Platform"/>
            <consortium name="The Broad Institute Genome Sequencing Center for Infectious Disease"/>
            <person name="Wu L."/>
            <person name="Ma J."/>
        </authorList>
    </citation>
    <scope>NUCLEOTIDE SEQUENCE [LARGE SCALE GENOMIC DNA]</scope>
    <source>
        <strain evidence="2">KCTC 42143</strain>
    </source>
</reference>
<keyword evidence="1" id="KW-0378">Hydrolase</keyword>
<dbReference type="InterPro" id="IPR023214">
    <property type="entry name" value="HAD_sf"/>
</dbReference>
<protein>
    <submittedName>
        <fullName evidence="1">Cof-type HAD-IIB family hydrolase</fullName>
        <ecNumber evidence="1">3.1.3.-</ecNumber>
    </submittedName>
</protein>
<comment type="caution">
    <text evidence="1">The sequence shown here is derived from an EMBL/GenBank/DDBJ whole genome shotgun (WGS) entry which is preliminary data.</text>
</comment>
<dbReference type="EC" id="3.1.3.-" evidence="1"/>
<keyword evidence="2" id="KW-1185">Reference proteome</keyword>
<dbReference type="Proteomes" id="UP001597285">
    <property type="component" value="Unassembled WGS sequence"/>
</dbReference>
<gene>
    <name evidence="1" type="ORF">ACFSBK_00480</name>
</gene>
<dbReference type="InterPro" id="IPR000150">
    <property type="entry name" value="Cof"/>
</dbReference>